<reference evidence="1" key="1">
    <citation type="submission" date="2023-11" db="EMBL/GenBank/DDBJ databases">
        <authorList>
            <person name="Poullet M."/>
        </authorList>
    </citation>
    <scope>NUCLEOTIDE SEQUENCE</scope>
    <source>
        <strain evidence="1">E1834</strain>
    </source>
</reference>
<accession>A0ACB1ATP8</accession>
<name>A0ACB1ATP8_MELEN</name>
<dbReference type="EMBL" id="CAVMJV010000107">
    <property type="protein sequence ID" value="CAK5100222.1"/>
    <property type="molecule type" value="Genomic_DNA"/>
</dbReference>
<comment type="caution">
    <text evidence="1">The sequence shown here is derived from an EMBL/GenBank/DDBJ whole genome shotgun (WGS) entry which is preliminary data.</text>
</comment>
<organism evidence="1 2">
    <name type="scientific">Meloidogyne enterolobii</name>
    <name type="common">Root-knot nematode worm</name>
    <name type="synonym">Meloidogyne mayaguensis</name>
    <dbReference type="NCBI Taxonomy" id="390850"/>
    <lineage>
        <taxon>Eukaryota</taxon>
        <taxon>Metazoa</taxon>
        <taxon>Ecdysozoa</taxon>
        <taxon>Nematoda</taxon>
        <taxon>Chromadorea</taxon>
        <taxon>Rhabditida</taxon>
        <taxon>Tylenchina</taxon>
        <taxon>Tylenchomorpha</taxon>
        <taxon>Tylenchoidea</taxon>
        <taxon>Meloidogynidae</taxon>
        <taxon>Meloidogyninae</taxon>
        <taxon>Meloidogyne</taxon>
    </lineage>
</organism>
<dbReference type="Proteomes" id="UP001497535">
    <property type="component" value="Unassembled WGS sequence"/>
</dbReference>
<keyword evidence="2" id="KW-1185">Reference proteome</keyword>
<proteinExistence type="predicted"/>
<protein>
    <submittedName>
        <fullName evidence="1">Uncharacterized protein</fullName>
    </submittedName>
</protein>
<evidence type="ECO:0000313" key="1">
    <source>
        <dbReference type="EMBL" id="CAK5100222.1"/>
    </source>
</evidence>
<gene>
    <name evidence="1" type="ORF">MENTE1834_LOCUS42010</name>
</gene>
<evidence type="ECO:0000313" key="2">
    <source>
        <dbReference type="Proteomes" id="UP001497535"/>
    </source>
</evidence>
<sequence>MEGDEANEEIAEDKGDVEDLEIHEGNVEEFEDDGFVNEDEEDGIAEDDERDVGKTSEQGNDSIASYGSDYDDLSSNLKCLSYTEKEYGTEVKMGNFEYEYTANYQNGDWIKLNDLCIELKRFENDLDSILEYLPSKMKRRGDFKTFNEWKNGQNKNSISRRIGKLKKRCEEIEQVMASKSEFTCSRYHPITDSTDPFTKSAKNRSASLLTILEYIQSLSDYDKLRWELQNRLFLPLPQWRRQELAKLYCEKDPIDFDILYDIILASPKFELKQIINMFNNVLIKQDEAKYKEFEKIKKNKKVSKLQDFLFYKQYLTINQREMTEIWDILINRIESVGNDQFFDEKFKEVKIYFSI</sequence>